<name>A0A0M4FT10_9BACI</name>
<dbReference type="AlphaFoldDB" id="A0A0M4FT10"/>
<accession>A0A0M4FT10</accession>
<proteinExistence type="predicted"/>
<dbReference type="Proteomes" id="UP000067625">
    <property type="component" value="Chromosome"/>
</dbReference>
<evidence type="ECO:0000313" key="1">
    <source>
        <dbReference type="EMBL" id="ALC83085.1"/>
    </source>
</evidence>
<dbReference type="PATRIC" id="fig|1441095.3.peg.3778"/>
<gene>
    <name evidence="1" type="ORF">AM592_17025</name>
</gene>
<dbReference type="EMBL" id="CP012600">
    <property type="protein sequence ID" value="ALC83085.1"/>
    <property type="molecule type" value="Genomic_DNA"/>
</dbReference>
<dbReference type="RefSeq" id="WP_053604917.1">
    <property type="nucleotide sequence ID" value="NZ_CP012600.1"/>
</dbReference>
<organism evidence="1 2">
    <name type="scientific">Bacillus gobiensis</name>
    <dbReference type="NCBI Taxonomy" id="1441095"/>
    <lineage>
        <taxon>Bacteria</taxon>
        <taxon>Bacillati</taxon>
        <taxon>Bacillota</taxon>
        <taxon>Bacilli</taxon>
        <taxon>Bacillales</taxon>
        <taxon>Bacillaceae</taxon>
        <taxon>Bacillus</taxon>
    </lineage>
</organism>
<reference evidence="2" key="1">
    <citation type="submission" date="2015-08" db="EMBL/GenBank/DDBJ databases">
        <title>Genome sequencing project for genomic taxonomy and phylogenomics of Bacillus-like bacteria.</title>
        <authorList>
            <person name="Liu B."/>
            <person name="Wang J."/>
            <person name="Zhu Y."/>
            <person name="Liu G."/>
            <person name="Chen Q."/>
            <person name="Chen Z."/>
            <person name="Lan J."/>
            <person name="Che J."/>
            <person name="Ge C."/>
            <person name="Shi H."/>
            <person name="Pan Z."/>
            <person name="Liu X."/>
        </authorList>
    </citation>
    <scope>NUCLEOTIDE SEQUENCE [LARGE SCALE GENOMIC DNA]</scope>
    <source>
        <strain evidence="2">FJAT-4402</strain>
    </source>
</reference>
<reference evidence="1 2" key="2">
    <citation type="journal article" date="2016" name="Int. J. Syst. Evol. Microbiol.">
        <title>Bacillus gobiensis sp. nov., isolated from a soil sample.</title>
        <authorList>
            <person name="Liu B."/>
            <person name="Liu G.H."/>
            <person name="Cetin S."/>
            <person name="Schumann P."/>
            <person name="Pan Z.Z."/>
            <person name="Chen Q.Q."/>
        </authorList>
    </citation>
    <scope>NUCLEOTIDE SEQUENCE [LARGE SCALE GENOMIC DNA]</scope>
    <source>
        <strain evidence="1 2">FJAT-4402</strain>
    </source>
</reference>
<sequence length="131" mass="15051">MQTDIANKLNWKLYVSLGEMRKLPVAVGITIPNVGEKKKGKAGTVSVQMSKAPTVDSQFDKLFKYLEPVLQYLRDLNSQFGLSLKMDNLYTIHLRYLYQKDMKMLNSLSIGTDFYDFAKNWVENGDAFEKL</sequence>
<dbReference type="OrthoDB" id="2961986at2"/>
<protein>
    <submittedName>
        <fullName evidence="1">Uncharacterized protein</fullName>
    </submittedName>
</protein>
<keyword evidence="2" id="KW-1185">Reference proteome</keyword>
<evidence type="ECO:0000313" key="2">
    <source>
        <dbReference type="Proteomes" id="UP000067625"/>
    </source>
</evidence>